<dbReference type="Pfam" id="PF07237">
    <property type="entry name" value="DUF1428"/>
    <property type="match status" value="1"/>
</dbReference>
<dbReference type="SUPFAM" id="SSF54909">
    <property type="entry name" value="Dimeric alpha+beta barrel"/>
    <property type="match status" value="1"/>
</dbReference>
<reference evidence="1 2" key="1">
    <citation type="submission" date="2020-04" db="EMBL/GenBank/DDBJ databases">
        <title>Novosphingobium sp. TW-4 isolated from soil.</title>
        <authorList>
            <person name="Dahal R.H."/>
            <person name="Chaudhary D.K."/>
        </authorList>
    </citation>
    <scope>NUCLEOTIDE SEQUENCE [LARGE SCALE GENOMIC DNA]</scope>
    <source>
        <strain evidence="1 2">TW-4</strain>
    </source>
</reference>
<dbReference type="InterPro" id="IPR009874">
    <property type="entry name" value="DUF1428"/>
</dbReference>
<keyword evidence="2" id="KW-1185">Reference proteome</keyword>
<dbReference type="AlphaFoldDB" id="A0A7Y0G9I8"/>
<dbReference type="PIRSF" id="PIRSF007028">
    <property type="entry name" value="UCP007028"/>
    <property type="match status" value="1"/>
</dbReference>
<dbReference type="Proteomes" id="UP000583556">
    <property type="component" value="Unassembled WGS sequence"/>
</dbReference>
<dbReference type="InterPro" id="IPR011008">
    <property type="entry name" value="Dimeric_a/b-barrel"/>
</dbReference>
<dbReference type="Gene3D" id="3.30.70.100">
    <property type="match status" value="1"/>
</dbReference>
<accession>A0A7Y0G9I8</accession>
<sequence>MTWIDGYVIPVLEARRADYARMARTAAHVFIKHGALHVLESWSADLPAGEVTDFRRAVAAEEGEGVVFSMIVWPDRATRDAGHKAVFEDPRMAEAIDMSVFNSKRMIIGGFEEILSMRASGGEGA</sequence>
<comment type="caution">
    <text evidence="1">The sequence shown here is derived from an EMBL/GenBank/DDBJ whole genome shotgun (WGS) entry which is preliminary data.</text>
</comment>
<evidence type="ECO:0000313" key="2">
    <source>
        <dbReference type="Proteomes" id="UP000583556"/>
    </source>
</evidence>
<gene>
    <name evidence="1" type="ORF">HHL27_05380</name>
</gene>
<dbReference type="EMBL" id="JABBGM010000002">
    <property type="protein sequence ID" value="NML93098.1"/>
    <property type="molecule type" value="Genomic_DNA"/>
</dbReference>
<name>A0A7Y0G9I8_9SPHN</name>
<organism evidence="1 2">
    <name type="scientific">Novosphingobium olei</name>
    <dbReference type="NCBI Taxonomy" id="2728851"/>
    <lineage>
        <taxon>Bacteria</taxon>
        <taxon>Pseudomonadati</taxon>
        <taxon>Pseudomonadota</taxon>
        <taxon>Alphaproteobacteria</taxon>
        <taxon>Sphingomonadales</taxon>
        <taxon>Sphingomonadaceae</taxon>
        <taxon>Novosphingobium</taxon>
    </lineage>
</organism>
<protein>
    <submittedName>
        <fullName evidence="1">DUF1428 domain-containing protein</fullName>
    </submittedName>
</protein>
<dbReference type="RefSeq" id="WP_169492360.1">
    <property type="nucleotide sequence ID" value="NZ_AP029021.1"/>
</dbReference>
<evidence type="ECO:0000313" key="1">
    <source>
        <dbReference type="EMBL" id="NML93098.1"/>
    </source>
</evidence>
<proteinExistence type="predicted"/>